<evidence type="ECO:0000313" key="2">
    <source>
        <dbReference type="EMBL" id="TDA22047.1"/>
    </source>
</evidence>
<name>A0A4R4FEP3_9FIRM</name>
<evidence type="ECO:0000259" key="1">
    <source>
        <dbReference type="PROSITE" id="PS50887"/>
    </source>
</evidence>
<dbReference type="InterPro" id="IPR052155">
    <property type="entry name" value="Biofilm_reg_signaling"/>
</dbReference>
<dbReference type="Pfam" id="PF00990">
    <property type="entry name" value="GGDEF"/>
    <property type="match status" value="1"/>
</dbReference>
<dbReference type="EMBL" id="SMMX01000005">
    <property type="protein sequence ID" value="TDA22047.1"/>
    <property type="molecule type" value="Genomic_DNA"/>
</dbReference>
<evidence type="ECO:0000313" key="3">
    <source>
        <dbReference type="Proteomes" id="UP000295710"/>
    </source>
</evidence>
<sequence>MASSRLLGASGGFSIAFLDLDGLKLLNDREGHDAGDHYLIRFSREMETGLGSGGLLSHVGGDEFIVLMPDTGA</sequence>
<dbReference type="PANTHER" id="PTHR44757">
    <property type="entry name" value="DIGUANYLATE CYCLASE DGCP"/>
    <property type="match status" value="1"/>
</dbReference>
<reference evidence="2 3" key="1">
    <citation type="journal article" date="2016" name="Nat. Microbiol.">
        <title>The Mouse Intestinal Bacterial Collection (miBC) provides host-specific insight into cultured diversity and functional potential of the gut microbiota.</title>
        <authorList>
            <person name="Lagkouvardos I."/>
            <person name="Pukall R."/>
            <person name="Abt B."/>
            <person name="Foesel B.U."/>
            <person name="Meier-Kolthoff J.P."/>
            <person name="Kumar N."/>
            <person name="Bresciani A."/>
            <person name="Martinez I."/>
            <person name="Just S."/>
            <person name="Ziegler C."/>
            <person name="Brugiroux S."/>
            <person name="Garzetti D."/>
            <person name="Wenning M."/>
            <person name="Bui T.P."/>
            <person name="Wang J."/>
            <person name="Hugenholtz F."/>
            <person name="Plugge C.M."/>
            <person name="Peterson D.A."/>
            <person name="Hornef M.W."/>
            <person name="Baines J.F."/>
            <person name="Smidt H."/>
            <person name="Walter J."/>
            <person name="Kristiansen K."/>
            <person name="Nielsen H.B."/>
            <person name="Haller D."/>
            <person name="Overmann J."/>
            <person name="Stecher B."/>
            <person name="Clavel T."/>
        </authorList>
    </citation>
    <scope>NUCLEOTIDE SEQUENCE [LARGE SCALE GENOMIC DNA]</scope>
    <source>
        <strain evidence="2 3">DSM 28560</strain>
    </source>
</reference>
<feature type="domain" description="GGDEF" evidence="1">
    <location>
        <begin position="11"/>
        <end position="73"/>
    </location>
</feature>
<dbReference type="PROSITE" id="PS50887">
    <property type="entry name" value="GGDEF"/>
    <property type="match status" value="1"/>
</dbReference>
<dbReference type="InterPro" id="IPR029787">
    <property type="entry name" value="Nucleotide_cyclase"/>
</dbReference>
<protein>
    <submittedName>
        <fullName evidence="2">Diguanylate cyclase</fullName>
    </submittedName>
</protein>
<dbReference type="AlphaFoldDB" id="A0A4R4FEP3"/>
<dbReference type="Proteomes" id="UP000295710">
    <property type="component" value="Unassembled WGS sequence"/>
</dbReference>
<accession>A0A4R4FEP3</accession>
<gene>
    <name evidence="2" type="ORF">E1963_07290</name>
</gene>
<keyword evidence="3" id="KW-1185">Reference proteome</keyword>
<organism evidence="2 3">
    <name type="scientific">Extibacter muris</name>
    <dbReference type="NCBI Taxonomy" id="1796622"/>
    <lineage>
        <taxon>Bacteria</taxon>
        <taxon>Bacillati</taxon>
        <taxon>Bacillota</taxon>
        <taxon>Clostridia</taxon>
        <taxon>Lachnospirales</taxon>
        <taxon>Lachnospiraceae</taxon>
        <taxon>Extibacter</taxon>
    </lineage>
</organism>
<dbReference type="SUPFAM" id="SSF55073">
    <property type="entry name" value="Nucleotide cyclase"/>
    <property type="match status" value="1"/>
</dbReference>
<proteinExistence type="predicted"/>
<dbReference type="Gene3D" id="3.30.70.270">
    <property type="match status" value="1"/>
</dbReference>
<dbReference type="InterPro" id="IPR000160">
    <property type="entry name" value="GGDEF_dom"/>
</dbReference>
<comment type="caution">
    <text evidence="2">The sequence shown here is derived from an EMBL/GenBank/DDBJ whole genome shotgun (WGS) entry which is preliminary data.</text>
</comment>
<dbReference type="InterPro" id="IPR043128">
    <property type="entry name" value="Rev_trsase/Diguanyl_cyclase"/>
</dbReference>
<dbReference type="RefSeq" id="WP_132276734.1">
    <property type="nucleotide sequence ID" value="NZ_JAOBST010000048.1"/>
</dbReference>
<dbReference type="NCBIfam" id="TIGR00254">
    <property type="entry name" value="GGDEF"/>
    <property type="match status" value="1"/>
</dbReference>
<dbReference type="PANTHER" id="PTHR44757:SF2">
    <property type="entry name" value="BIOFILM ARCHITECTURE MAINTENANCE PROTEIN MBAA"/>
    <property type="match status" value="1"/>
</dbReference>